<dbReference type="RefSeq" id="WP_163241367.1">
    <property type="nucleotide sequence ID" value="NZ_CP082780.1"/>
</dbReference>
<organism evidence="8 9">
    <name type="scientific">Bacillus aquiflavi</name>
    <dbReference type="NCBI Taxonomy" id="2672567"/>
    <lineage>
        <taxon>Bacteria</taxon>
        <taxon>Bacillati</taxon>
        <taxon>Bacillota</taxon>
        <taxon>Bacilli</taxon>
        <taxon>Bacillales</taxon>
        <taxon>Bacillaceae</taxon>
        <taxon>Bacillus</taxon>
    </lineage>
</organism>
<feature type="transmembrane region" description="Helical" evidence="5">
    <location>
        <begin position="197"/>
        <end position="224"/>
    </location>
</feature>
<keyword evidence="9" id="KW-1185">Reference proteome</keyword>
<reference evidence="8 9" key="1">
    <citation type="submission" date="2020-02" db="EMBL/GenBank/DDBJ databases">
        <title>Bacillus aquiflavi sp. nov., isolated from yellow water of strong flavor Chinese baijiu in Yibin region of China.</title>
        <authorList>
            <person name="Xie J."/>
        </authorList>
    </citation>
    <scope>NUCLEOTIDE SEQUENCE [LARGE SCALE GENOMIC DNA]</scope>
    <source>
        <strain evidence="8 9">3H-10</strain>
    </source>
</reference>
<comment type="caution">
    <text evidence="8">The sequence shown here is derived from an EMBL/GenBank/DDBJ whole genome shotgun (WGS) entry which is preliminary data.</text>
</comment>
<evidence type="ECO:0000256" key="2">
    <source>
        <dbReference type="ARBA" id="ARBA00022692"/>
    </source>
</evidence>
<dbReference type="AlphaFoldDB" id="A0A6B3VSD3"/>
<keyword evidence="3 5" id="KW-1133">Transmembrane helix</keyword>
<feature type="domain" description="ABC-2 type transporter transmembrane" evidence="6">
    <location>
        <begin position="106"/>
        <end position="299"/>
    </location>
</feature>
<feature type="transmembrane region" description="Helical" evidence="5">
    <location>
        <begin position="236"/>
        <end position="256"/>
    </location>
</feature>
<evidence type="ECO:0000256" key="5">
    <source>
        <dbReference type="SAM" id="Phobius"/>
    </source>
</evidence>
<dbReference type="Proteomes" id="UP000570010">
    <property type="component" value="Unassembled WGS sequence"/>
</dbReference>
<evidence type="ECO:0000256" key="3">
    <source>
        <dbReference type="ARBA" id="ARBA00022989"/>
    </source>
</evidence>
<dbReference type="Pfam" id="PF12698">
    <property type="entry name" value="ABC2_membrane_3"/>
    <property type="match status" value="1"/>
</dbReference>
<dbReference type="GO" id="GO:0140359">
    <property type="term" value="F:ABC-type transporter activity"/>
    <property type="evidence" value="ECO:0007669"/>
    <property type="project" value="InterPro"/>
</dbReference>
<evidence type="ECO:0000313" key="9">
    <source>
        <dbReference type="Proteomes" id="UP000472971"/>
    </source>
</evidence>
<dbReference type="EMBL" id="JACEIO010000011">
    <property type="protein sequence ID" value="MBA4536813.1"/>
    <property type="molecule type" value="Genomic_DNA"/>
</dbReference>
<dbReference type="InterPro" id="IPR013525">
    <property type="entry name" value="ABC2_TM"/>
</dbReference>
<feature type="transmembrane region" description="Helical" evidence="5">
    <location>
        <begin position="346"/>
        <end position="365"/>
    </location>
</feature>
<evidence type="ECO:0000259" key="6">
    <source>
        <dbReference type="Pfam" id="PF12698"/>
    </source>
</evidence>
<accession>A0A6B3VSD3</accession>
<sequence length="366" mass="43002">MLRNENGLNELQTKQFEHVQDMGVALVHWEVAINHKRWSEIPNHEQQFLHNLQQFEKYGGQFEVLKGIEREKAIQKSEWLITHHLAYDDEKYPLSPALVLKQSIELLFSMFGMLILLLLFGNTITAEREQRTWLTLRTQPIPKWRQFVAKYASLLIVLFIFFLFVIALGVLTPFLFADYSINLKYPQLIETGETITLISTFIYLLRTALMFMGASAFVFSFVFLFSMVLKNSFSALMLISATLFLGFIVTDTYPLLQSPLNPFQSFRLLQLIAQTSSSQMWLSLLSAFGWSFILLTLAIVLREKETDLFYFTDKEKPFHRGNTQKRFSILWNFIIFEWRKMKQKRLLKQVHLLLLLFISIGYVFIF</sequence>
<dbReference type="GO" id="GO:0016020">
    <property type="term" value="C:membrane"/>
    <property type="evidence" value="ECO:0007669"/>
    <property type="project" value="UniProtKB-SubCell"/>
</dbReference>
<dbReference type="Proteomes" id="UP000472971">
    <property type="component" value="Unassembled WGS sequence"/>
</dbReference>
<feature type="transmembrane region" description="Helical" evidence="5">
    <location>
        <begin position="147"/>
        <end position="177"/>
    </location>
</feature>
<dbReference type="PANTHER" id="PTHR43471">
    <property type="entry name" value="ABC TRANSPORTER PERMEASE"/>
    <property type="match status" value="1"/>
</dbReference>
<evidence type="ECO:0000313" key="10">
    <source>
        <dbReference type="Proteomes" id="UP000570010"/>
    </source>
</evidence>
<evidence type="ECO:0000313" key="8">
    <source>
        <dbReference type="EMBL" id="NEY81180.1"/>
    </source>
</evidence>
<feature type="transmembrane region" description="Helical" evidence="5">
    <location>
        <begin position="106"/>
        <end position="126"/>
    </location>
</feature>
<keyword evidence="2 5" id="KW-0812">Transmembrane</keyword>
<gene>
    <name evidence="8" type="ORF">G4D64_06510</name>
    <name evidence="7" type="ORF">H1Z61_06545</name>
</gene>
<name>A0A6B3VSD3_9BACI</name>
<reference evidence="7 10" key="2">
    <citation type="submission" date="2020-07" db="EMBL/GenBank/DDBJ databases">
        <authorList>
            <person name="Feng H."/>
        </authorList>
    </citation>
    <scope>NUCLEOTIDE SEQUENCE [LARGE SCALE GENOMIC DNA]</scope>
    <source>
        <strain evidence="7">S-12</strain>
        <strain evidence="10">s-12</strain>
    </source>
</reference>
<evidence type="ECO:0000256" key="1">
    <source>
        <dbReference type="ARBA" id="ARBA00004141"/>
    </source>
</evidence>
<proteinExistence type="predicted"/>
<evidence type="ECO:0000256" key="4">
    <source>
        <dbReference type="ARBA" id="ARBA00023136"/>
    </source>
</evidence>
<keyword evidence="4 5" id="KW-0472">Membrane</keyword>
<dbReference type="EMBL" id="JAAIWN010000011">
    <property type="protein sequence ID" value="NEY81180.1"/>
    <property type="molecule type" value="Genomic_DNA"/>
</dbReference>
<comment type="subcellular location">
    <subcellularLocation>
        <location evidence="1">Membrane</location>
        <topology evidence="1">Multi-pass membrane protein</topology>
    </subcellularLocation>
</comment>
<protein>
    <submittedName>
        <fullName evidence="8">ABC transporter permease</fullName>
    </submittedName>
</protein>
<evidence type="ECO:0000313" key="7">
    <source>
        <dbReference type="EMBL" id="MBA4536813.1"/>
    </source>
</evidence>
<feature type="transmembrane region" description="Helical" evidence="5">
    <location>
        <begin position="280"/>
        <end position="301"/>
    </location>
</feature>